<dbReference type="PANTHER" id="PTHR18934:SF136">
    <property type="entry name" value="ATP-DEPENDENT RNA HELICASE DHX35-RELATED"/>
    <property type="match status" value="1"/>
</dbReference>
<proteinExistence type="predicted"/>
<organism evidence="5 6">
    <name type="scientific">Malassezia globosa (strain ATCC MYA-4612 / CBS 7966)</name>
    <name type="common">Dandruff-associated fungus</name>
    <dbReference type="NCBI Taxonomy" id="425265"/>
    <lineage>
        <taxon>Eukaryota</taxon>
        <taxon>Fungi</taxon>
        <taxon>Dikarya</taxon>
        <taxon>Basidiomycota</taxon>
        <taxon>Ustilaginomycotina</taxon>
        <taxon>Malasseziomycetes</taxon>
        <taxon>Malasseziales</taxon>
        <taxon>Malasseziaceae</taxon>
        <taxon>Malassezia</taxon>
    </lineage>
</organism>
<evidence type="ECO:0000256" key="2">
    <source>
        <dbReference type="ARBA" id="ARBA00022840"/>
    </source>
</evidence>
<dbReference type="Proteomes" id="UP000008837">
    <property type="component" value="Unassembled WGS sequence"/>
</dbReference>
<keyword evidence="3" id="KW-0812">Transmembrane</keyword>
<evidence type="ECO:0000313" key="5">
    <source>
        <dbReference type="EMBL" id="EDP45602.1"/>
    </source>
</evidence>
<keyword evidence="1" id="KW-0547">Nucleotide-binding</keyword>
<dbReference type="InterPro" id="IPR048333">
    <property type="entry name" value="HA2_WH"/>
</dbReference>
<evidence type="ECO:0000256" key="1">
    <source>
        <dbReference type="ARBA" id="ARBA00022741"/>
    </source>
</evidence>
<dbReference type="GO" id="GO:0005524">
    <property type="term" value="F:ATP binding"/>
    <property type="evidence" value="ECO:0007669"/>
    <property type="project" value="UniProtKB-KW"/>
</dbReference>
<evidence type="ECO:0000259" key="4">
    <source>
        <dbReference type="PROSITE" id="PS51194"/>
    </source>
</evidence>
<dbReference type="GO" id="GO:0004386">
    <property type="term" value="F:helicase activity"/>
    <property type="evidence" value="ECO:0007669"/>
    <property type="project" value="TreeGrafter"/>
</dbReference>
<protein>
    <recommendedName>
        <fullName evidence="4">Helicase C-terminal domain-containing protein</fullName>
    </recommendedName>
</protein>
<keyword evidence="2" id="KW-0067">ATP-binding</keyword>
<dbReference type="AlphaFoldDB" id="A8PR35"/>
<dbReference type="GO" id="GO:0003723">
    <property type="term" value="F:RNA binding"/>
    <property type="evidence" value="ECO:0007669"/>
    <property type="project" value="TreeGrafter"/>
</dbReference>
<dbReference type="GO" id="GO:0071013">
    <property type="term" value="C:catalytic step 2 spliceosome"/>
    <property type="evidence" value="ECO:0007669"/>
    <property type="project" value="TreeGrafter"/>
</dbReference>
<dbReference type="SUPFAM" id="SSF52540">
    <property type="entry name" value="P-loop containing nucleoside triphosphate hydrolases"/>
    <property type="match status" value="1"/>
</dbReference>
<keyword evidence="3" id="KW-1133">Transmembrane helix</keyword>
<name>A8PR35_MALGO</name>
<comment type="caution">
    <text evidence="5">The sequence shown here is derived from an EMBL/GenBank/DDBJ whole genome shotgun (WGS) entry which is preliminary data.</text>
</comment>
<dbReference type="InterPro" id="IPR027417">
    <property type="entry name" value="P-loop_NTPase"/>
</dbReference>
<dbReference type="InterPro" id="IPR007502">
    <property type="entry name" value="Helicase-assoc_dom"/>
</dbReference>
<feature type="transmembrane region" description="Helical" evidence="3">
    <location>
        <begin position="480"/>
        <end position="498"/>
    </location>
</feature>
<reference evidence="5 6" key="1">
    <citation type="journal article" date="2007" name="Proc. Natl. Acad. Sci. U.S.A.">
        <title>Dandruff-associated Malassezia genomes reveal convergent and divergent virulence traits shared with plant and human fungal pathogens.</title>
        <authorList>
            <person name="Xu J."/>
            <person name="Saunders C.W."/>
            <person name="Hu P."/>
            <person name="Grant R.A."/>
            <person name="Boekhout T."/>
            <person name="Kuramae E.E."/>
            <person name="Kronstad J.W."/>
            <person name="Deangelis Y.M."/>
            <person name="Reeder N.L."/>
            <person name="Johnstone K.R."/>
            <person name="Leland M."/>
            <person name="Fieno A.M."/>
            <person name="Begley W.M."/>
            <person name="Sun Y."/>
            <person name="Lacey M.P."/>
            <person name="Chaudhary T."/>
            <person name="Keough T."/>
            <person name="Chu L."/>
            <person name="Sears R."/>
            <person name="Yuan B."/>
            <person name="Dawson T.L.Jr."/>
        </authorList>
    </citation>
    <scope>NUCLEOTIDE SEQUENCE [LARGE SCALE GENOMIC DNA]</scope>
    <source>
        <strain evidence="6">ATCC MYA-4612 / CBS 7966</strain>
    </source>
</reference>
<dbReference type="Gene3D" id="3.40.50.300">
    <property type="entry name" value="P-loop containing nucleotide triphosphate hydrolases"/>
    <property type="match status" value="1"/>
</dbReference>
<dbReference type="PROSITE" id="PS51194">
    <property type="entry name" value="HELICASE_CTER"/>
    <property type="match status" value="1"/>
</dbReference>
<dbReference type="OrthoDB" id="10253254at2759"/>
<dbReference type="EMBL" id="AAYY01000001">
    <property type="protein sequence ID" value="EDP45602.1"/>
    <property type="molecule type" value="Genomic_DNA"/>
</dbReference>
<dbReference type="InParanoid" id="A8PR35"/>
<evidence type="ECO:0000313" key="6">
    <source>
        <dbReference type="Proteomes" id="UP000008837"/>
    </source>
</evidence>
<dbReference type="GeneID" id="5857122"/>
<dbReference type="Pfam" id="PF04408">
    <property type="entry name" value="WHD_HA2"/>
    <property type="match status" value="1"/>
</dbReference>
<dbReference type="STRING" id="425265.A8PR35"/>
<dbReference type="Gene3D" id="1.20.120.1080">
    <property type="match status" value="1"/>
</dbReference>
<dbReference type="PANTHER" id="PTHR18934">
    <property type="entry name" value="ATP-DEPENDENT RNA HELICASE"/>
    <property type="match status" value="1"/>
</dbReference>
<dbReference type="SMART" id="SM00490">
    <property type="entry name" value="HELICc"/>
    <property type="match status" value="1"/>
</dbReference>
<sequence>MYPVEVAYTTELVRDLVQACIDAVWAWHTHEPLSGDMLVFVPGRDDIQRILQALADRMMEAASTHPSSHRLHLLPLYAELDVNAQRAVFLPPPRGTRKVIVATNVAETSVTLDGVRFVVDSGYTKIRLLDTSTGVDVLAVVPTSRASAQQRAGRAGRTAPGKCLRLYPESELARMRASDAPELVRCDLSMYLLQLKALGIDNVARFDYVPPAPPAAHVARALAYLASLQALDAQGRLCSLGEQLAEAPLSPMMARAVLHAAQEGCADEMLTIAAMTSVGTPFLKIEYGAAMDVHAELARRKFVAEEGDQLTLLNVYEAFIDPRIGRASAAWAAKHALHYATLKRAQAIRAHLVKYATLHWSLPLHRAYDATRLRRCLAAGFFKNAARYMPDGTYRSVQGATLHVHPASVLFSRTPTSTWVVFGDVVWTTQAQMRDIATVEEDWLLSLAYVSMHHDACASLLTHRKDPIFTRMAPKARTPVVALAMVMAIALLASRWIARTFCHFVDACTDMCCATEALCKKLAQYTEPFRACGVLPGKTASGHRQNVGAFACSNRVDRVERAE</sequence>
<dbReference type="OMA" id="WHTHEPL"/>
<evidence type="ECO:0000256" key="3">
    <source>
        <dbReference type="SAM" id="Phobius"/>
    </source>
</evidence>
<dbReference type="Pfam" id="PF00271">
    <property type="entry name" value="Helicase_C"/>
    <property type="match status" value="1"/>
</dbReference>
<gene>
    <name evidence="5" type="ORF">MGL_0591</name>
</gene>
<dbReference type="Pfam" id="PF07717">
    <property type="entry name" value="OB_NTP_bind"/>
    <property type="match status" value="1"/>
</dbReference>
<dbReference type="KEGG" id="mgl:MGL_0591"/>
<accession>A8PR35</accession>
<dbReference type="InterPro" id="IPR001650">
    <property type="entry name" value="Helicase_C-like"/>
</dbReference>
<feature type="domain" description="Helicase C-terminal" evidence="4">
    <location>
        <begin position="12"/>
        <end position="199"/>
    </location>
</feature>
<keyword evidence="6" id="KW-1185">Reference proteome</keyword>
<keyword evidence="3" id="KW-0472">Membrane</keyword>
<dbReference type="SMART" id="SM00847">
    <property type="entry name" value="HA2"/>
    <property type="match status" value="1"/>
</dbReference>
<dbReference type="VEuPathDB" id="FungiDB:MGL_0591"/>
<dbReference type="RefSeq" id="XP_001732816.1">
    <property type="nucleotide sequence ID" value="XM_001732764.1"/>
</dbReference>
<dbReference type="Pfam" id="PF21010">
    <property type="entry name" value="HA2_C"/>
    <property type="match status" value="1"/>
</dbReference>
<dbReference type="InterPro" id="IPR011709">
    <property type="entry name" value="DEAD-box_helicase_OB_fold"/>
</dbReference>
<dbReference type="CDD" id="cd18791">
    <property type="entry name" value="SF2_C_RHA"/>
    <property type="match status" value="1"/>
</dbReference>